<dbReference type="Proteomes" id="UP000313312">
    <property type="component" value="Unassembled WGS sequence"/>
</dbReference>
<sequence>MPKKKLFIPAILSLVGTSAYLITKKRKETKQDNIRQVLTKSLSQRFGKENIKGYWIDFNNDQGLEYACGVNIENDDAVVDSYTFIFNPENNETYSFKIINSSFE</sequence>
<accession>A0A5C4TKF9</accession>
<proteinExistence type="predicted"/>
<organism evidence="1 2">
    <name type="scientific">Fructilactobacillus sanfranciscensis</name>
    <name type="common">Lactobacillus sanfranciscensis</name>
    <dbReference type="NCBI Taxonomy" id="1625"/>
    <lineage>
        <taxon>Bacteria</taxon>
        <taxon>Bacillati</taxon>
        <taxon>Bacillota</taxon>
        <taxon>Bacilli</taxon>
        <taxon>Lactobacillales</taxon>
        <taxon>Lactobacillaceae</taxon>
        <taxon>Fructilactobacillus</taxon>
    </lineage>
</organism>
<protein>
    <submittedName>
        <fullName evidence="1">Uncharacterized protein</fullName>
    </submittedName>
</protein>
<dbReference type="RefSeq" id="WP_139571020.1">
    <property type="nucleotide sequence ID" value="NZ_QFCR01000002.1"/>
</dbReference>
<evidence type="ECO:0000313" key="1">
    <source>
        <dbReference type="EMBL" id="TNK90981.1"/>
    </source>
</evidence>
<comment type="caution">
    <text evidence="1">The sequence shown here is derived from an EMBL/GenBank/DDBJ whole genome shotgun (WGS) entry which is preliminary data.</text>
</comment>
<name>A0A5C4TKF9_FRUSA</name>
<gene>
    <name evidence="1" type="ORF">DID87_01155</name>
</gene>
<reference evidence="1 2" key="1">
    <citation type="submission" date="2018-05" db="EMBL/GenBank/DDBJ databases">
        <title>Lactobacillus sanfranciscensis Ah4 draft denome sequence.</title>
        <authorList>
            <person name="Zhang G."/>
        </authorList>
    </citation>
    <scope>NUCLEOTIDE SEQUENCE [LARGE SCALE GENOMIC DNA]</scope>
    <source>
        <strain evidence="1 2">Ah4</strain>
    </source>
</reference>
<dbReference type="EMBL" id="QFCR01000002">
    <property type="protein sequence ID" value="TNK90981.1"/>
    <property type="molecule type" value="Genomic_DNA"/>
</dbReference>
<evidence type="ECO:0000313" key="2">
    <source>
        <dbReference type="Proteomes" id="UP000313312"/>
    </source>
</evidence>
<dbReference type="AlphaFoldDB" id="A0A5C4TKF9"/>